<gene>
    <name evidence="1" type="ORF">BDR25DRAFT_39193</name>
</gene>
<protein>
    <submittedName>
        <fullName evidence="1">Uncharacterized protein</fullName>
    </submittedName>
</protein>
<reference evidence="1" key="1">
    <citation type="journal article" date="2020" name="Stud. Mycol.">
        <title>101 Dothideomycetes genomes: a test case for predicting lifestyles and emergence of pathogens.</title>
        <authorList>
            <person name="Haridas S."/>
            <person name="Albert R."/>
            <person name="Binder M."/>
            <person name="Bloem J."/>
            <person name="Labutti K."/>
            <person name="Salamov A."/>
            <person name="Andreopoulos B."/>
            <person name="Baker S."/>
            <person name="Barry K."/>
            <person name="Bills G."/>
            <person name="Bluhm B."/>
            <person name="Cannon C."/>
            <person name="Castanera R."/>
            <person name="Culley D."/>
            <person name="Daum C."/>
            <person name="Ezra D."/>
            <person name="Gonzalez J."/>
            <person name="Henrissat B."/>
            <person name="Kuo A."/>
            <person name="Liang C."/>
            <person name="Lipzen A."/>
            <person name="Lutzoni F."/>
            <person name="Magnuson J."/>
            <person name="Mondo S."/>
            <person name="Nolan M."/>
            <person name="Ohm R."/>
            <person name="Pangilinan J."/>
            <person name="Park H.-J."/>
            <person name="Ramirez L."/>
            <person name="Alfaro M."/>
            <person name="Sun H."/>
            <person name="Tritt A."/>
            <person name="Yoshinaga Y."/>
            <person name="Zwiers L.-H."/>
            <person name="Turgeon B."/>
            <person name="Goodwin S."/>
            <person name="Spatafora J."/>
            <person name="Crous P."/>
            <person name="Grigoriev I."/>
        </authorList>
    </citation>
    <scope>NUCLEOTIDE SEQUENCE</scope>
    <source>
        <strain evidence="1">ATCC 200398</strain>
    </source>
</reference>
<proteinExistence type="predicted"/>
<sequence>MVNNGRVAYAKGSLCLLSWLLWRSTRAPRISGDLLVFRLTTAAHMEQYFSCERADTLGGKRLEPKVGIDILGPAS</sequence>
<organism evidence="1 2">
    <name type="scientific">Lindgomyces ingoldianus</name>
    <dbReference type="NCBI Taxonomy" id="673940"/>
    <lineage>
        <taxon>Eukaryota</taxon>
        <taxon>Fungi</taxon>
        <taxon>Dikarya</taxon>
        <taxon>Ascomycota</taxon>
        <taxon>Pezizomycotina</taxon>
        <taxon>Dothideomycetes</taxon>
        <taxon>Pleosporomycetidae</taxon>
        <taxon>Pleosporales</taxon>
        <taxon>Lindgomycetaceae</taxon>
        <taxon>Lindgomyces</taxon>
    </lineage>
</organism>
<name>A0ACB6QSE2_9PLEO</name>
<dbReference type="EMBL" id="MU003510">
    <property type="protein sequence ID" value="KAF2469757.1"/>
    <property type="molecule type" value="Genomic_DNA"/>
</dbReference>
<evidence type="ECO:0000313" key="2">
    <source>
        <dbReference type="Proteomes" id="UP000799755"/>
    </source>
</evidence>
<dbReference type="Proteomes" id="UP000799755">
    <property type="component" value="Unassembled WGS sequence"/>
</dbReference>
<keyword evidence="2" id="KW-1185">Reference proteome</keyword>
<accession>A0ACB6QSE2</accession>
<evidence type="ECO:0000313" key="1">
    <source>
        <dbReference type="EMBL" id="KAF2469757.1"/>
    </source>
</evidence>
<comment type="caution">
    <text evidence="1">The sequence shown here is derived from an EMBL/GenBank/DDBJ whole genome shotgun (WGS) entry which is preliminary data.</text>
</comment>